<dbReference type="Proteomes" id="UP000317650">
    <property type="component" value="Chromosome 4"/>
</dbReference>
<reference evidence="10 11" key="1">
    <citation type="journal article" date="2019" name="Nat. Plants">
        <title>Genome sequencing of Musa balbisiana reveals subgenome evolution and function divergence in polyploid bananas.</title>
        <authorList>
            <person name="Yao X."/>
        </authorList>
    </citation>
    <scope>NUCLEOTIDE SEQUENCE [LARGE SCALE GENOMIC DNA]</scope>
    <source>
        <strain evidence="11">cv. DH-PKW</strain>
        <tissue evidence="10">Leaves</tissue>
    </source>
</reference>
<dbReference type="FunFam" id="3.40.50.1820:FF:000005">
    <property type="entry name" value="Prolyl endopeptidase"/>
    <property type="match status" value="1"/>
</dbReference>
<dbReference type="GO" id="GO:0006508">
    <property type="term" value="P:proteolysis"/>
    <property type="evidence" value="ECO:0007669"/>
    <property type="project" value="UniProtKB-KW"/>
</dbReference>
<keyword evidence="3 7" id="KW-0645">Protease</keyword>
<sequence>MAVEGQRDAKNAALIPSVRTLTDSKLGVDLFRGSASLELYRGSFLQVAAQRLQKRFIYCLSKEEEYMVIYRKLAFGNILIFILDCQGEEVNEAYVPFSVKLQDFQLFNDHIVVYERENGLPSITVYNLPPIGEPIGRLQNGRTVDFIDPVYSVDPEESQFSSTIVRYSYSSLRTPCSVYDYDMKTGISVLKKIETVLGGFDPSSYVTERKWAVASDGTQVPISIFYKKDLVKLDGLDPMLLYGYGSYEVCIDPSFKASRLSLVDRGFIFAIAHIRGGGEMGRQWYENGKLLKKKNTFTDFIACAEYLIENKYCSKEKLCINGRSAGGLLIGAVLNMRPDLFKVAVAGVPFVDVVTTMLDPSIPLTTSEWEEWGDPRKEEFYFYMKSYSPVDNIKAQHYPDILVTAGLNDPRVLYSEPAKFVAKLRELKTDDNILLFKCELGAGHFSKSGRFEKLEEDAFTYAFILNALNMIPLITS</sequence>
<dbReference type="Gene3D" id="3.40.50.1820">
    <property type="entry name" value="alpha/beta hydrolase"/>
    <property type="match status" value="1"/>
</dbReference>
<evidence type="ECO:0000313" key="11">
    <source>
        <dbReference type="Proteomes" id="UP000317650"/>
    </source>
</evidence>
<dbReference type="SUPFAM" id="SSF53474">
    <property type="entry name" value="alpha/beta-Hydrolases"/>
    <property type="match status" value="1"/>
</dbReference>
<evidence type="ECO:0000313" key="10">
    <source>
        <dbReference type="EMBL" id="THU72772.1"/>
    </source>
</evidence>
<evidence type="ECO:0000259" key="8">
    <source>
        <dbReference type="Pfam" id="PF00326"/>
    </source>
</evidence>
<protein>
    <recommendedName>
        <fullName evidence="7">Prolyl endopeptidase</fullName>
        <ecNumber evidence="7">3.4.21.-</ecNumber>
    </recommendedName>
</protein>
<evidence type="ECO:0000256" key="4">
    <source>
        <dbReference type="ARBA" id="ARBA00022801"/>
    </source>
</evidence>
<keyword evidence="11" id="KW-1185">Reference proteome</keyword>
<dbReference type="SUPFAM" id="SSF50993">
    <property type="entry name" value="Peptidase/esterase 'gauge' domain"/>
    <property type="match status" value="1"/>
</dbReference>
<gene>
    <name evidence="10" type="ORF">C4D60_Mb04t15710</name>
</gene>
<dbReference type="GO" id="GO:0004252">
    <property type="term" value="F:serine-type endopeptidase activity"/>
    <property type="evidence" value="ECO:0007669"/>
    <property type="project" value="UniProtKB-UniRule"/>
</dbReference>
<dbReference type="EC" id="3.4.21.-" evidence="7"/>
<evidence type="ECO:0000256" key="1">
    <source>
        <dbReference type="ARBA" id="ARBA00001070"/>
    </source>
</evidence>
<organism evidence="10 11">
    <name type="scientific">Musa balbisiana</name>
    <name type="common">Banana</name>
    <dbReference type="NCBI Taxonomy" id="52838"/>
    <lineage>
        <taxon>Eukaryota</taxon>
        <taxon>Viridiplantae</taxon>
        <taxon>Streptophyta</taxon>
        <taxon>Embryophyta</taxon>
        <taxon>Tracheophyta</taxon>
        <taxon>Spermatophyta</taxon>
        <taxon>Magnoliopsida</taxon>
        <taxon>Liliopsida</taxon>
        <taxon>Zingiberales</taxon>
        <taxon>Musaceae</taxon>
        <taxon>Musa</taxon>
    </lineage>
</organism>
<evidence type="ECO:0000256" key="7">
    <source>
        <dbReference type="RuleBase" id="RU368024"/>
    </source>
</evidence>
<evidence type="ECO:0000256" key="6">
    <source>
        <dbReference type="ARBA" id="ARBA00045448"/>
    </source>
</evidence>
<comment type="similarity">
    <text evidence="2 7">Belongs to the peptidase S9A family.</text>
</comment>
<dbReference type="STRING" id="52838.A0A4S8KC97"/>
<comment type="caution">
    <text evidence="10">The sequence shown here is derived from an EMBL/GenBank/DDBJ whole genome shotgun (WGS) entry which is preliminary data.</text>
</comment>
<dbReference type="Pfam" id="PF02897">
    <property type="entry name" value="Peptidase_S9_N"/>
    <property type="match status" value="1"/>
</dbReference>
<evidence type="ECO:0000256" key="3">
    <source>
        <dbReference type="ARBA" id="ARBA00022670"/>
    </source>
</evidence>
<keyword evidence="4 7" id="KW-0378">Hydrolase</keyword>
<dbReference type="InterPro" id="IPR023302">
    <property type="entry name" value="Pept_S9A_N"/>
</dbReference>
<comment type="function">
    <text evidence="6">Serine peptidase whose precise substrate specificity remains unclear. Does not cleave peptides after a arginine or lysine residue. Regulates trans-Golgi network morphology and sorting by regulating the membrane binding of the AP-1 complex. May play a role in the regulation of synaptic vesicle exocytosis.</text>
</comment>
<accession>A0A4S8KC97</accession>
<evidence type="ECO:0000259" key="9">
    <source>
        <dbReference type="Pfam" id="PF02897"/>
    </source>
</evidence>
<dbReference type="PANTHER" id="PTHR11757:SF19">
    <property type="entry name" value="PROLYL ENDOPEPTIDASE-LIKE"/>
    <property type="match status" value="1"/>
</dbReference>
<dbReference type="InterPro" id="IPR001375">
    <property type="entry name" value="Peptidase_S9_cat"/>
</dbReference>
<feature type="domain" description="Peptidase S9 prolyl oligopeptidase catalytic" evidence="8">
    <location>
        <begin position="254"/>
        <end position="469"/>
    </location>
</feature>
<feature type="domain" description="Peptidase S9A N-terminal" evidence="9">
    <location>
        <begin position="43"/>
        <end position="191"/>
    </location>
</feature>
<evidence type="ECO:0000256" key="2">
    <source>
        <dbReference type="ARBA" id="ARBA00005228"/>
    </source>
</evidence>
<proteinExistence type="inferred from homology"/>
<dbReference type="PRINTS" id="PR00862">
    <property type="entry name" value="PROLIGOPTASE"/>
</dbReference>
<dbReference type="GO" id="GO:0005829">
    <property type="term" value="C:cytosol"/>
    <property type="evidence" value="ECO:0007669"/>
    <property type="project" value="TreeGrafter"/>
</dbReference>
<dbReference type="Pfam" id="PF00326">
    <property type="entry name" value="Peptidase_S9"/>
    <property type="match status" value="1"/>
</dbReference>
<dbReference type="EMBL" id="PYDT01000001">
    <property type="protein sequence ID" value="THU72772.1"/>
    <property type="molecule type" value="Genomic_DNA"/>
</dbReference>
<evidence type="ECO:0000256" key="5">
    <source>
        <dbReference type="ARBA" id="ARBA00022825"/>
    </source>
</evidence>
<dbReference type="InterPro" id="IPR051543">
    <property type="entry name" value="Serine_Peptidase_S9A"/>
</dbReference>
<comment type="catalytic activity">
    <reaction evidence="1">
        <text>Hydrolysis of Pro-|-Xaa &gt;&gt; Ala-|-Xaa in oligopeptides.</text>
        <dbReference type="EC" id="3.4.21.26"/>
    </reaction>
</comment>
<name>A0A4S8KC97_MUSBA</name>
<dbReference type="AlphaFoldDB" id="A0A4S8KC97"/>
<dbReference type="PANTHER" id="PTHR11757">
    <property type="entry name" value="PROTEASE FAMILY S9A OLIGOPEPTIDASE"/>
    <property type="match status" value="1"/>
</dbReference>
<dbReference type="InterPro" id="IPR029058">
    <property type="entry name" value="AB_hydrolase_fold"/>
</dbReference>
<dbReference type="InterPro" id="IPR002470">
    <property type="entry name" value="Peptidase_S9A"/>
</dbReference>
<keyword evidence="5 7" id="KW-0720">Serine protease</keyword>